<accession>A0A4Y6HSV2</accession>
<evidence type="ECO:0000313" key="1">
    <source>
        <dbReference type="EMBL" id="QDF60265.1"/>
    </source>
</evidence>
<reference evidence="1" key="1">
    <citation type="journal article" date="2019" name="Planta">
        <title>Rice susceptibility to root-knot nematodes is enhanced by the Meloidogyne incognita MSP18 effector gene.</title>
        <authorList>
            <person name="Grossi-de-Sa M."/>
            <person name="Petitot A.S."/>
            <person name="Xavier D.A."/>
            <person name="Sa M.E.L."/>
            <person name="Mezzalira I."/>
            <person name="Beneventi M.A."/>
            <person name="Martins N.F."/>
            <person name="Baimey H.K."/>
            <person name="Albuquerque E.V.S."/>
            <person name="Grossi-de-Sa M.F."/>
            <person name="Fernandez D."/>
        </authorList>
    </citation>
    <scope>NUCLEOTIDE SEQUENCE</scope>
</reference>
<protein>
    <submittedName>
        <fullName evidence="1">MSP18</fullName>
    </submittedName>
</protein>
<dbReference type="EMBL" id="MK628546">
    <property type="protein sequence ID" value="QDF60265.1"/>
    <property type="molecule type" value="mRNA"/>
</dbReference>
<dbReference type="AlphaFoldDB" id="A0A4Y6HSV2"/>
<sequence>MNTSTSSSTGCIQYFGQIQHIHGMENIQKWVPNTDGAPKTLTLKNPLKNLTSISLSINGVMCTASTSQPVNCNINGDSNDGELIFKINGGKITVIVPFKNASFFSNNKCEIEIGDYDVNTHKLNIKINGANFVITQNSVTETIACKRGN</sequence>
<organism evidence="1">
    <name type="scientific">Meloidogyne graminicola</name>
    <dbReference type="NCBI Taxonomy" id="189291"/>
    <lineage>
        <taxon>Eukaryota</taxon>
        <taxon>Metazoa</taxon>
        <taxon>Ecdysozoa</taxon>
        <taxon>Nematoda</taxon>
        <taxon>Chromadorea</taxon>
        <taxon>Rhabditida</taxon>
        <taxon>Tylenchina</taxon>
        <taxon>Tylenchomorpha</taxon>
        <taxon>Tylenchoidea</taxon>
        <taxon>Meloidogynidae</taxon>
        <taxon>Meloidogyninae</taxon>
        <taxon>Meloidogyne</taxon>
    </lineage>
</organism>
<proteinExistence type="evidence at transcript level"/>
<name>A0A4Y6HSV2_9BILA</name>